<dbReference type="PANTHER" id="PTHR10151">
    <property type="entry name" value="ECTONUCLEOTIDE PYROPHOSPHATASE/PHOSPHODIESTERASE"/>
    <property type="match status" value="1"/>
</dbReference>
<evidence type="ECO:0000313" key="2">
    <source>
        <dbReference type="Proteomes" id="UP000525389"/>
    </source>
</evidence>
<gene>
    <name evidence="1" type="ORF">HNQ09_001432</name>
</gene>
<dbReference type="GO" id="GO:0016787">
    <property type="term" value="F:hydrolase activity"/>
    <property type="evidence" value="ECO:0007669"/>
    <property type="project" value="UniProtKB-ARBA"/>
</dbReference>
<dbReference type="SUPFAM" id="SSF53649">
    <property type="entry name" value="Alkaline phosphatase-like"/>
    <property type="match status" value="1"/>
</dbReference>
<keyword evidence="2" id="KW-1185">Reference proteome</keyword>
<dbReference type="RefSeq" id="WP_184027251.1">
    <property type="nucleotide sequence ID" value="NZ_JACHFN010000004.1"/>
</dbReference>
<dbReference type="AlphaFoldDB" id="A0A7W8GEA2"/>
<dbReference type="InterPro" id="IPR017850">
    <property type="entry name" value="Alkaline_phosphatase_core_sf"/>
</dbReference>
<reference evidence="1 2" key="1">
    <citation type="submission" date="2020-08" db="EMBL/GenBank/DDBJ databases">
        <title>Genomic Encyclopedia of Type Strains, Phase IV (KMG-IV): sequencing the most valuable type-strain genomes for metagenomic binning, comparative biology and taxonomic classification.</title>
        <authorList>
            <person name="Goeker M."/>
        </authorList>
    </citation>
    <scope>NUCLEOTIDE SEQUENCE [LARGE SCALE GENOMIC DNA]</scope>
    <source>
        <strain evidence="1 2">DSM 101791</strain>
    </source>
</reference>
<evidence type="ECO:0000313" key="1">
    <source>
        <dbReference type="EMBL" id="MBB5233994.1"/>
    </source>
</evidence>
<comment type="caution">
    <text evidence="1">The sequence shown here is derived from an EMBL/GenBank/DDBJ whole genome shotgun (WGS) entry which is preliminary data.</text>
</comment>
<dbReference type="InterPro" id="IPR002591">
    <property type="entry name" value="Phosphodiest/P_Trfase"/>
</dbReference>
<dbReference type="PANTHER" id="PTHR10151:SF120">
    <property type="entry name" value="BIS(5'-ADENOSYL)-TRIPHOSPHATASE"/>
    <property type="match status" value="1"/>
</dbReference>
<dbReference type="Pfam" id="PF01663">
    <property type="entry name" value="Phosphodiest"/>
    <property type="match status" value="1"/>
</dbReference>
<dbReference type="Gene3D" id="3.40.720.10">
    <property type="entry name" value="Alkaline Phosphatase, subunit A"/>
    <property type="match status" value="1"/>
</dbReference>
<proteinExistence type="predicted"/>
<dbReference type="Proteomes" id="UP000525389">
    <property type="component" value="Unassembled WGS sequence"/>
</dbReference>
<accession>A0A7W8GEA2</accession>
<organism evidence="1 2">
    <name type="scientific">Deinococcus budaensis</name>
    <dbReference type="NCBI Taxonomy" id="1665626"/>
    <lineage>
        <taxon>Bacteria</taxon>
        <taxon>Thermotogati</taxon>
        <taxon>Deinococcota</taxon>
        <taxon>Deinococci</taxon>
        <taxon>Deinococcales</taxon>
        <taxon>Deinococcaceae</taxon>
        <taxon>Deinococcus</taxon>
    </lineage>
</organism>
<name>A0A7W8GEA2_9DEIO</name>
<dbReference type="EMBL" id="JACHFN010000004">
    <property type="protein sequence ID" value="MBB5233994.1"/>
    <property type="molecule type" value="Genomic_DNA"/>
</dbReference>
<sequence>MPAEPKRTAVINIVGLSPELLGPGLPRLTAFAGRGKMVPVGEVLPAVTCSVQATYLTGKWPDKHGIVGNGWYFRDECEVKFWRQSNRLIEAPKLWDVLHELDPAATVANICWWYNMYSEADYTVTPRPMYPADGRKLPDCYTQPASLRDELQARLGTFPLFSYWGPNAGISSSRWIADAARYVEEKHSPTLNLVYLPHLDYGLQKHGPDLGAMREDLAAIDEVAGDLIDFYEARGVSVIVVSEYGIERAWRPVHLNRALRDAGLLAVREELGRELLDAGRSAAFAVADHQVAHVYVNDPARLEDVRALLEGLPGVAEVLGAEGKRRHHLDHPRAGELVAVADPGAWFTYYYWQDDARAPDFARTVDIHRKPGYDPAELFMDPHSPAKLKAGVALAKKKLGFRYLLDVIGLDAGVVRGSHGRVTGDPRRGPLLISSRPELLTQDDLAPTDVFGVILAHVGAGPAGQEAAPSGRSAAR</sequence>
<protein>
    <submittedName>
        <fullName evidence="1">Putative AlkP superfamily pyrophosphatase or phosphodiesterase</fullName>
    </submittedName>
</protein>